<dbReference type="Gene3D" id="3.40.50.720">
    <property type="entry name" value="NAD(P)-binding Rossmann-like Domain"/>
    <property type="match status" value="1"/>
</dbReference>
<gene>
    <name evidence="2" type="ORF">LG35_03950</name>
</gene>
<keyword evidence="3" id="KW-1185">Reference proteome</keyword>
<proteinExistence type="predicted"/>
<accession>A0ABR4YJG5</accession>
<organism evidence="2 3">
    <name type="scientific">Alistipes inops</name>
    <dbReference type="NCBI Taxonomy" id="1501391"/>
    <lineage>
        <taxon>Bacteria</taxon>
        <taxon>Pseudomonadati</taxon>
        <taxon>Bacteroidota</taxon>
        <taxon>Bacteroidia</taxon>
        <taxon>Bacteroidales</taxon>
        <taxon>Rikenellaceae</taxon>
        <taxon>Alistipes</taxon>
    </lineage>
</organism>
<dbReference type="InterPro" id="IPR051783">
    <property type="entry name" value="NAD(P)-dependent_oxidoreduct"/>
</dbReference>
<dbReference type="RefSeq" id="WP_035472646.1">
    <property type="nucleotide sequence ID" value="NZ_JRGF01000004.1"/>
</dbReference>
<feature type="domain" description="NAD-dependent epimerase/dehydratase" evidence="1">
    <location>
        <begin position="5"/>
        <end position="226"/>
    </location>
</feature>
<dbReference type="SUPFAM" id="SSF51735">
    <property type="entry name" value="NAD(P)-binding Rossmann-fold domains"/>
    <property type="match status" value="1"/>
</dbReference>
<sequence>MGKTVLITGANSLLGTHTICELLSAGYAVRGLLRCLGSYVGVEDPALELVEGEFTDRETLRRAMHGCDYVVHCAAKTGQSGSYDSYEQVNVTATERLVELASECGVKRVVNVASANVFAYGTKGQPGDETRSMAAPFTESAYARSKFEALQRLEHFRNQVEIVTVCPTFMIGAWDSRPSSGRIILMGYGRRIVFCPPGGKNFVAANDVARGIVAALARGNSGERYLLAGENYSYAEFYRLLAERTGHCQHLIHIPAWSLRIIGAIGDLLGKAGLRSEVSRTNMRILCIGNYYTNAKSIRELELHYRPLAEAIDEAVAWFRLHGMLPK</sequence>
<dbReference type="InterPro" id="IPR036291">
    <property type="entry name" value="NAD(P)-bd_dom_sf"/>
</dbReference>
<evidence type="ECO:0000313" key="2">
    <source>
        <dbReference type="EMBL" id="KHE42397.1"/>
    </source>
</evidence>
<reference evidence="2 3" key="1">
    <citation type="submission" date="2014-09" db="EMBL/GenBank/DDBJ databases">
        <title>Alistipes sp. 627, sp. nov., a novel member of the family Rikenellaceae isolated from human faeces.</title>
        <authorList>
            <person name="Shkoporov A.N."/>
            <person name="Chaplin A.V."/>
            <person name="Motuzova O.V."/>
            <person name="Kafarskaia L.I."/>
            <person name="Khokhlova E.V."/>
            <person name="Efimov B.A."/>
        </authorList>
    </citation>
    <scope>NUCLEOTIDE SEQUENCE [LARGE SCALE GENOMIC DNA]</scope>
    <source>
        <strain evidence="2 3">627</strain>
    </source>
</reference>
<dbReference type="InterPro" id="IPR001509">
    <property type="entry name" value="Epimerase_deHydtase"/>
</dbReference>
<dbReference type="PANTHER" id="PTHR48079:SF6">
    <property type="entry name" value="NAD(P)-BINDING DOMAIN-CONTAINING PROTEIN-RELATED"/>
    <property type="match status" value="1"/>
</dbReference>
<dbReference type="PANTHER" id="PTHR48079">
    <property type="entry name" value="PROTEIN YEEZ"/>
    <property type="match status" value="1"/>
</dbReference>
<name>A0ABR4YJG5_9BACT</name>
<dbReference type="EMBL" id="JRGF01000004">
    <property type="protein sequence ID" value="KHE42397.1"/>
    <property type="molecule type" value="Genomic_DNA"/>
</dbReference>
<evidence type="ECO:0000313" key="3">
    <source>
        <dbReference type="Proteomes" id="UP000030889"/>
    </source>
</evidence>
<protein>
    <recommendedName>
        <fullName evidence="1">NAD-dependent epimerase/dehydratase domain-containing protein</fullName>
    </recommendedName>
</protein>
<evidence type="ECO:0000259" key="1">
    <source>
        <dbReference type="Pfam" id="PF01370"/>
    </source>
</evidence>
<dbReference type="Proteomes" id="UP000030889">
    <property type="component" value="Unassembled WGS sequence"/>
</dbReference>
<comment type="caution">
    <text evidence="2">The sequence shown here is derived from an EMBL/GenBank/DDBJ whole genome shotgun (WGS) entry which is preliminary data.</text>
</comment>
<dbReference type="Pfam" id="PF01370">
    <property type="entry name" value="Epimerase"/>
    <property type="match status" value="1"/>
</dbReference>